<dbReference type="SUPFAM" id="SSF47336">
    <property type="entry name" value="ACP-like"/>
    <property type="match status" value="1"/>
</dbReference>
<evidence type="ECO:0000313" key="9">
    <source>
        <dbReference type="EMBL" id="CAD7624595.1"/>
    </source>
</evidence>
<evidence type="ECO:0000256" key="1">
    <source>
        <dbReference type="ARBA" id="ARBA00012480"/>
    </source>
</evidence>
<keyword evidence="10" id="KW-1185">Reference proteome</keyword>
<dbReference type="EMBL" id="OC857008">
    <property type="protein sequence ID" value="CAD7624595.1"/>
    <property type="molecule type" value="Genomic_DNA"/>
</dbReference>
<dbReference type="EC" id="3.1.2.14" evidence="1"/>
<dbReference type="GO" id="GO:0016297">
    <property type="term" value="F:fatty acyl-[ACP] hydrolase activity"/>
    <property type="evidence" value="ECO:0007669"/>
    <property type="project" value="UniProtKB-EC"/>
</dbReference>
<dbReference type="AlphaFoldDB" id="A0A7R9KMC0"/>
<evidence type="ECO:0000256" key="3">
    <source>
        <dbReference type="ARBA" id="ARBA00018769"/>
    </source>
</evidence>
<gene>
    <name evidence="9" type="ORF">OSB1V03_LOCUS5038</name>
</gene>
<dbReference type="OrthoDB" id="329835at2759"/>
<dbReference type="Gene3D" id="3.40.50.1820">
    <property type="entry name" value="alpha/beta hydrolase"/>
    <property type="match status" value="1"/>
</dbReference>
<dbReference type="InterPro" id="IPR001031">
    <property type="entry name" value="Thioesterase"/>
</dbReference>
<keyword evidence="4" id="KW-0596">Phosphopantetheine</keyword>
<sequence length="376" mass="42080">MASRTADYKTEASGKKGSLMKTIAHILGLKDYASLDASVTLGELGMDSLMSVEVKQTLERDYDCVLSMEDIRRLTVRRIAAIDQQNHDNNNGDKSGQLLSSQDSPVNDFTFTVATDSVEYINEGKTGRPVILLPPLDGSYGLLNDLVAAMDRPVIGLNWTHDCGPLVTIEDTARHYLNVIDEKLKNLGNDYDLMGYSFGGCVAYEMAVLLQQRPQQLSADTRLILLDSSPVQFGIYADEVMKKYQLSDHKSQELETLMTFLAQYVSVDYKSVRETLEKTPAEERVEKVSQIFLSSMRKNMDQMNGVTEESVEFIAKSFSNKLLMLNTYSVCNKQRFGGENGVKFANDLLLIRAEDNIVNNKDLIKHDYGLSQTSLM</sequence>
<dbReference type="SUPFAM" id="SSF53474">
    <property type="entry name" value="alpha/beta-Hydrolases"/>
    <property type="match status" value="1"/>
</dbReference>
<dbReference type="FunFam" id="1.10.1200.10:FF:000013">
    <property type="entry name" value="Fatty acid synthase"/>
    <property type="match status" value="1"/>
</dbReference>
<dbReference type="InterPro" id="IPR036736">
    <property type="entry name" value="ACP-like_sf"/>
</dbReference>
<feature type="domain" description="Carrier" evidence="8">
    <location>
        <begin position="10"/>
        <end position="90"/>
    </location>
</feature>
<evidence type="ECO:0000256" key="6">
    <source>
        <dbReference type="ARBA" id="ARBA00022679"/>
    </source>
</evidence>
<keyword evidence="6" id="KW-0808">Transferase</keyword>
<keyword evidence="5" id="KW-0597">Phosphoprotein</keyword>
<evidence type="ECO:0000256" key="2">
    <source>
        <dbReference type="ARBA" id="ARBA00012873"/>
    </source>
</evidence>
<dbReference type="GO" id="GO:0031177">
    <property type="term" value="F:phosphopantetheine binding"/>
    <property type="evidence" value="ECO:0007669"/>
    <property type="project" value="InterPro"/>
</dbReference>
<evidence type="ECO:0000256" key="7">
    <source>
        <dbReference type="ARBA" id="ARBA00044883"/>
    </source>
</evidence>
<dbReference type="Pfam" id="PF00975">
    <property type="entry name" value="Thioesterase"/>
    <property type="match status" value="1"/>
</dbReference>
<dbReference type="PROSITE" id="PS50075">
    <property type="entry name" value="CARRIER"/>
    <property type="match status" value="1"/>
</dbReference>
<dbReference type="InterPro" id="IPR029058">
    <property type="entry name" value="AB_hydrolase_fold"/>
</dbReference>
<proteinExistence type="predicted"/>
<protein>
    <recommendedName>
        <fullName evidence="3">Fatty acid synthase</fullName>
        <ecNumber evidence="2">2.3.1.85</ecNumber>
        <ecNumber evidence="1">3.1.2.14</ecNumber>
    </recommendedName>
</protein>
<dbReference type="Pfam" id="PF00550">
    <property type="entry name" value="PP-binding"/>
    <property type="match status" value="1"/>
</dbReference>
<dbReference type="Gene3D" id="1.10.1200.10">
    <property type="entry name" value="ACP-like"/>
    <property type="match status" value="1"/>
</dbReference>
<dbReference type="InterPro" id="IPR020806">
    <property type="entry name" value="PKS_PP-bd"/>
</dbReference>
<evidence type="ECO:0000313" key="10">
    <source>
        <dbReference type="Proteomes" id="UP000759131"/>
    </source>
</evidence>
<evidence type="ECO:0000256" key="4">
    <source>
        <dbReference type="ARBA" id="ARBA00022450"/>
    </source>
</evidence>
<dbReference type="SMART" id="SM00823">
    <property type="entry name" value="PKS_PP"/>
    <property type="match status" value="1"/>
</dbReference>
<accession>A0A7R9KMC0</accession>
<dbReference type="InterPro" id="IPR009081">
    <property type="entry name" value="PP-bd_ACP"/>
</dbReference>
<organism evidence="9">
    <name type="scientific">Medioppia subpectinata</name>
    <dbReference type="NCBI Taxonomy" id="1979941"/>
    <lineage>
        <taxon>Eukaryota</taxon>
        <taxon>Metazoa</taxon>
        <taxon>Ecdysozoa</taxon>
        <taxon>Arthropoda</taxon>
        <taxon>Chelicerata</taxon>
        <taxon>Arachnida</taxon>
        <taxon>Acari</taxon>
        <taxon>Acariformes</taxon>
        <taxon>Sarcoptiformes</taxon>
        <taxon>Oribatida</taxon>
        <taxon>Brachypylina</taxon>
        <taxon>Oppioidea</taxon>
        <taxon>Oppiidae</taxon>
        <taxon>Medioppia</taxon>
    </lineage>
</organism>
<evidence type="ECO:0000259" key="8">
    <source>
        <dbReference type="PROSITE" id="PS50075"/>
    </source>
</evidence>
<dbReference type="GO" id="GO:0004312">
    <property type="term" value="F:fatty acid synthase activity"/>
    <property type="evidence" value="ECO:0007669"/>
    <property type="project" value="UniProtKB-EC"/>
</dbReference>
<evidence type="ECO:0000256" key="5">
    <source>
        <dbReference type="ARBA" id="ARBA00022553"/>
    </source>
</evidence>
<reference evidence="9" key="1">
    <citation type="submission" date="2020-11" db="EMBL/GenBank/DDBJ databases">
        <authorList>
            <person name="Tran Van P."/>
        </authorList>
    </citation>
    <scope>NUCLEOTIDE SEQUENCE</scope>
</reference>
<dbReference type="EMBL" id="CAJPIZ010002433">
    <property type="protein sequence ID" value="CAG2105025.1"/>
    <property type="molecule type" value="Genomic_DNA"/>
</dbReference>
<comment type="catalytic activity">
    <reaction evidence="7">
        <text>acetyl-CoA + n malonyl-CoA + 2n NADPH + 2n H(+) = a long-chain fatty acid + (n+1) CoA + n CO2 + 2n NADP(+).</text>
        <dbReference type="EC" id="2.3.1.85"/>
    </reaction>
</comment>
<dbReference type="EC" id="2.3.1.85" evidence="2"/>
<dbReference type="Proteomes" id="UP000759131">
    <property type="component" value="Unassembled WGS sequence"/>
</dbReference>
<dbReference type="GO" id="GO:0032787">
    <property type="term" value="P:monocarboxylic acid metabolic process"/>
    <property type="evidence" value="ECO:0007669"/>
    <property type="project" value="UniProtKB-ARBA"/>
</dbReference>
<name>A0A7R9KMC0_9ACAR</name>